<sequence>MNPFTLLGKTILITGASSGIGRSTAIHCSKMGATVIATGRNEVRLKEVLAEMNGAEHQVICADITNESEIISLVNSIVSIDGVVLCAGINDRSLFKQINQDKIDKMYHINIMAPILLLKEIFKKKKITSGASIVFISSISSFYATISNALYASSKGAINSLIRVLALEYASKKIRVNGIMPGMVRTDMINAYGLSEEQMGDVVKSYPLGRLGEPVDVANGVIYLLSDASCWVTGTNIVIDGGITLR</sequence>
<gene>
    <name evidence="3" type="ORF">H8744_15430</name>
</gene>
<dbReference type="RefSeq" id="WP_262435695.1">
    <property type="nucleotide sequence ID" value="NZ_JACRTF010000001.1"/>
</dbReference>
<dbReference type="GO" id="GO:0016491">
    <property type="term" value="F:oxidoreductase activity"/>
    <property type="evidence" value="ECO:0007669"/>
    <property type="project" value="UniProtKB-KW"/>
</dbReference>
<evidence type="ECO:0000313" key="3">
    <source>
        <dbReference type="EMBL" id="MBC8594602.1"/>
    </source>
</evidence>
<comment type="similarity">
    <text evidence="1">Belongs to the short-chain dehydrogenases/reductases (SDR) family.</text>
</comment>
<comment type="caution">
    <text evidence="3">The sequence shown here is derived from an EMBL/GenBank/DDBJ whole genome shotgun (WGS) entry which is preliminary data.</text>
</comment>
<dbReference type="PANTHER" id="PTHR43477:SF1">
    <property type="entry name" value="DIHYDROANTICAPSIN 7-DEHYDROGENASE"/>
    <property type="match status" value="1"/>
</dbReference>
<accession>A0A926F860</accession>
<dbReference type="CDD" id="cd05233">
    <property type="entry name" value="SDR_c"/>
    <property type="match status" value="1"/>
</dbReference>
<keyword evidence="2" id="KW-0560">Oxidoreductase</keyword>
<evidence type="ECO:0000256" key="1">
    <source>
        <dbReference type="ARBA" id="ARBA00006484"/>
    </source>
</evidence>
<dbReference type="EMBL" id="JACRTF010000001">
    <property type="protein sequence ID" value="MBC8594602.1"/>
    <property type="molecule type" value="Genomic_DNA"/>
</dbReference>
<dbReference type="SUPFAM" id="SSF51735">
    <property type="entry name" value="NAD(P)-binding Rossmann-fold domains"/>
    <property type="match status" value="1"/>
</dbReference>
<organism evidence="3 4">
    <name type="scientific">Jilunia laotingensis</name>
    <dbReference type="NCBI Taxonomy" id="2763675"/>
    <lineage>
        <taxon>Bacteria</taxon>
        <taxon>Pseudomonadati</taxon>
        <taxon>Bacteroidota</taxon>
        <taxon>Bacteroidia</taxon>
        <taxon>Bacteroidales</taxon>
        <taxon>Bacteroidaceae</taxon>
        <taxon>Jilunia</taxon>
    </lineage>
</organism>
<dbReference type="AlphaFoldDB" id="A0A926F860"/>
<reference evidence="3" key="1">
    <citation type="submission" date="2020-08" db="EMBL/GenBank/DDBJ databases">
        <title>Genome public.</title>
        <authorList>
            <person name="Liu C."/>
            <person name="Sun Q."/>
        </authorList>
    </citation>
    <scope>NUCLEOTIDE SEQUENCE</scope>
    <source>
        <strain evidence="3">N12</strain>
    </source>
</reference>
<proteinExistence type="inferred from homology"/>
<dbReference type="InterPro" id="IPR002347">
    <property type="entry name" value="SDR_fam"/>
</dbReference>
<dbReference type="Gene3D" id="3.40.50.720">
    <property type="entry name" value="NAD(P)-binding Rossmann-like Domain"/>
    <property type="match status" value="1"/>
</dbReference>
<dbReference type="FunFam" id="3.40.50.720:FF:000084">
    <property type="entry name" value="Short-chain dehydrogenase reductase"/>
    <property type="match status" value="1"/>
</dbReference>
<dbReference type="PRINTS" id="PR00081">
    <property type="entry name" value="GDHRDH"/>
</dbReference>
<dbReference type="Proteomes" id="UP000651085">
    <property type="component" value="Unassembled WGS sequence"/>
</dbReference>
<name>A0A926F860_9BACT</name>
<dbReference type="InterPro" id="IPR036291">
    <property type="entry name" value="NAD(P)-bd_dom_sf"/>
</dbReference>
<keyword evidence="4" id="KW-1185">Reference proteome</keyword>
<dbReference type="Pfam" id="PF13561">
    <property type="entry name" value="adh_short_C2"/>
    <property type="match status" value="1"/>
</dbReference>
<evidence type="ECO:0000256" key="2">
    <source>
        <dbReference type="ARBA" id="ARBA00023002"/>
    </source>
</evidence>
<protein>
    <submittedName>
        <fullName evidence="3">SDR family oxidoreductase</fullName>
    </submittedName>
</protein>
<dbReference type="InterPro" id="IPR051122">
    <property type="entry name" value="SDR_DHRS6-like"/>
</dbReference>
<dbReference type="PROSITE" id="PS00061">
    <property type="entry name" value="ADH_SHORT"/>
    <property type="match status" value="1"/>
</dbReference>
<dbReference type="PANTHER" id="PTHR43477">
    <property type="entry name" value="DIHYDROANTICAPSIN 7-DEHYDROGENASE"/>
    <property type="match status" value="1"/>
</dbReference>
<dbReference type="InterPro" id="IPR020904">
    <property type="entry name" value="Sc_DH/Rdtase_CS"/>
</dbReference>
<evidence type="ECO:0000313" key="4">
    <source>
        <dbReference type="Proteomes" id="UP000651085"/>
    </source>
</evidence>